<sequence length="53" mass="6105">MSVCGCGEDDCDYLAFGYPWCRPCREHHRPPECAVDEAGRSLDPYGKPWEDKR</sequence>
<proteinExistence type="predicted"/>
<dbReference type="RefSeq" id="YP_010109343.1">
    <property type="nucleotide sequence ID" value="NC_055857.1"/>
</dbReference>
<organism evidence="1 2">
    <name type="scientific">Gordonia phage Jambalaya</name>
    <dbReference type="NCBI Taxonomy" id="2743985"/>
    <lineage>
        <taxon>Viruses</taxon>
        <taxon>Duplodnaviria</taxon>
        <taxon>Heunggongvirae</taxon>
        <taxon>Uroviricota</taxon>
        <taxon>Caudoviricetes</taxon>
        <taxon>Stackebrandtviridae</taxon>
        <taxon>Frickvirinae</taxon>
        <taxon>Wizardvirus</taxon>
        <taxon>Wizardvirus jambalaya</taxon>
    </lineage>
</organism>
<dbReference type="GeneID" id="65127619"/>
<name>A0A7D5KTJ0_9CAUD</name>
<evidence type="ECO:0000313" key="1">
    <source>
        <dbReference type="EMBL" id="QLF84140.1"/>
    </source>
</evidence>
<dbReference type="Proteomes" id="UP000510658">
    <property type="component" value="Genome"/>
</dbReference>
<evidence type="ECO:0000313" key="2">
    <source>
        <dbReference type="Proteomes" id="UP000510658"/>
    </source>
</evidence>
<gene>
    <name evidence="1" type="primary">81</name>
    <name evidence="1" type="ORF">SEA_JAMBALAYA_81</name>
</gene>
<reference evidence="1 2" key="1">
    <citation type="submission" date="2020-05" db="EMBL/GenBank/DDBJ databases">
        <authorList>
            <person name="Bourett C.E."/>
            <person name="Perrotta M.C."/>
            <person name="Suriano S.G."/>
            <person name="Warburton E.J."/>
            <person name="Neely M.N."/>
            <person name="Molloy S.D."/>
            <person name="Garlena R.A."/>
            <person name="Russell D.A."/>
            <person name="Pope W.H."/>
            <person name="Jacobs-Sera D."/>
            <person name="Hatfull G.F."/>
        </authorList>
    </citation>
    <scope>NUCLEOTIDE SEQUENCE [LARGE SCALE GENOMIC DNA]</scope>
</reference>
<dbReference type="EMBL" id="MT521998">
    <property type="protein sequence ID" value="QLF84140.1"/>
    <property type="molecule type" value="Genomic_DNA"/>
</dbReference>
<protein>
    <submittedName>
        <fullName evidence="1">Uncharacterized protein</fullName>
    </submittedName>
</protein>
<accession>A0A7D5KTJ0</accession>
<keyword evidence="2" id="KW-1185">Reference proteome</keyword>
<dbReference type="KEGG" id="vg:65127619"/>